<protein>
    <submittedName>
        <fullName evidence="1">Uncharacterized protein</fullName>
    </submittedName>
</protein>
<name>A0A2R8F332_ORITS</name>
<sequence length="175" mass="19446">MLLSINSLFVKSVSHRTFSYCKKDLDLLFAKTCDCYININYVKILIQHGNIQAASISSLLYCYSTKAKTLVALLPKLTDSRVLLLKEHEIAFSSIASIVKSIYSNNIATAIEEVLNTTLVLQANGAYTLLPQLTKVLKYYKCSFGNIANILRGVKSNIGAVLSELLQTIRKFQST</sequence>
<proteinExistence type="predicted"/>
<dbReference type="EMBL" id="OOHR01000015">
    <property type="protein sequence ID" value="SPM45638.1"/>
    <property type="molecule type" value="Genomic_DNA"/>
</dbReference>
<organism evidence="1 2">
    <name type="scientific">Orientia tsutsugamushi</name>
    <name type="common">Rickettsia tsutsugamushi</name>
    <dbReference type="NCBI Taxonomy" id="784"/>
    <lineage>
        <taxon>Bacteria</taxon>
        <taxon>Pseudomonadati</taxon>
        <taxon>Pseudomonadota</taxon>
        <taxon>Alphaproteobacteria</taxon>
        <taxon>Rickettsiales</taxon>
        <taxon>Rickettsiaceae</taxon>
        <taxon>Rickettsieae</taxon>
        <taxon>Orientia</taxon>
    </lineage>
</organism>
<evidence type="ECO:0000313" key="1">
    <source>
        <dbReference type="EMBL" id="SPM45638.1"/>
    </source>
</evidence>
<evidence type="ECO:0000313" key="2">
    <source>
        <dbReference type="Proteomes" id="UP000244889"/>
    </source>
</evidence>
<gene>
    <name evidence="1" type="ORF">FPW1038_01856</name>
</gene>
<dbReference type="AlphaFoldDB" id="A0A2R8F332"/>
<dbReference type="Proteomes" id="UP000244889">
    <property type="component" value="Unassembled WGS sequence"/>
</dbReference>
<accession>A0A2R8F332</accession>
<reference evidence="2" key="1">
    <citation type="submission" date="2018-03" db="EMBL/GenBank/DDBJ databases">
        <authorList>
            <person name="Batty M. E."/>
            <person name="Batty M E."/>
        </authorList>
    </citation>
    <scope>NUCLEOTIDE SEQUENCE [LARGE SCALE GENOMIC DNA]</scope>
</reference>